<dbReference type="Proteomes" id="UP000248544">
    <property type="component" value="Unassembled WGS sequence"/>
</dbReference>
<evidence type="ECO:0000313" key="4">
    <source>
        <dbReference type="Proteomes" id="UP000248544"/>
    </source>
</evidence>
<protein>
    <recommendedName>
        <fullName evidence="5">REase associating with pPIWI RE domain-containing protein</fullName>
    </recommendedName>
</protein>
<reference evidence="3 4" key="1">
    <citation type="submission" date="2018-01" db="EMBL/GenBank/DDBJ databases">
        <title>Draft genome sequence of Sphaerisporangium sp. 7K107.</title>
        <authorList>
            <person name="Sahin N."/>
            <person name="Saygin H."/>
            <person name="Ay H."/>
        </authorList>
    </citation>
    <scope>NUCLEOTIDE SEQUENCE [LARGE SCALE GENOMIC DNA]</scope>
    <source>
        <strain evidence="3 4">7K107</strain>
    </source>
</reference>
<evidence type="ECO:0000313" key="3">
    <source>
        <dbReference type="EMBL" id="PZG37100.1"/>
    </source>
</evidence>
<evidence type="ECO:0000259" key="1">
    <source>
        <dbReference type="Pfam" id="PF18154"/>
    </source>
</evidence>
<sequence length="382" mass="43194">MTADTLPDAAADWAAHQGIPLVRTLAGAMLALDAQTGLDAFTLPYPPEAQRALDRTVLACLLREATPPASLTELVSWCKDVPLTDWPVDLPADAIGPEDRLLDPDSGRPTELCHEWAERTRDSALAFRDREIIHTALRLCRAFGEEEAYTAFRGLLVNRPVLTAPESFEVLNDLVLEPVHELIRRIYLPVSDSYRYDGEYVCCARCLTLLTPVHDGEWWCERDRCRRQGPAPLGRRLRPEEMGEVHQVERPVRQFVTGPGRAEAALEQELSALGLAVRMWPGYDAYDLLVTFPDGHRWAIDVKDWANPLFLGRSARLVPQEPPYDEAFWIVPHHRVAARRDYVSVYERNRPSQARDLPLLSDTDLIGRARARVRKQKGDTRA</sequence>
<accession>A0A2W2GIE4</accession>
<evidence type="ECO:0008006" key="5">
    <source>
        <dbReference type="Google" id="ProtNLM"/>
    </source>
</evidence>
<comment type="caution">
    <text evidence="3">The sequence shown here is derived from an EMBL/GenBank/DDBJ whole genome shotgun (WGS) entry which is preliminary data.</text>
</comment>
<feature type="domain" description="REase associating with pPIWI RE" evidence="1">
    <location>
        <begin position="260"/>
        <end position="376"/>
    </location>
</feature>
<gene>
    <name evidence="3" type="ORF">C1I98_25965</name>
</gene>
<dbReference type="InterPro" id="IPR040828">
    <property type="entry name" value="pPIWI_RE_REase"/>
</dbReference>
<dbReference type="InterPro" id="IPR041191">
    <property type="entry name" value="pPIWI_RE_Y"/>
</dbReference>
<dbReference type="EMBL" id="POUA01000243">
    <property type="protein sequence ID" value="PZG37100.1"/>
    <property type="molecule type" value="Genomic_DNA"/>
</dbReference>
<dbReference type="AlphaFoldDB" id="A0A2W2GIE4"/>
<dbReference type="Pfam" id="PF18156">
    <property type="entry name" value="pPIWI_RE_Y"/>
    <property type="match status" value="1"/>
</dbReference>
<evidence type="ECO:0000259" key="2">
    <source>
        <dbReference type="Pfam" id="PF18156"/>
    </source>
</evidence>
<dbReference type="RefSeq" id="WP_111170055.1">
    <property type="nucleotide sequence ID" value="NZ_POUA01000243.1"/>
</dbReference>
<feature type="domain" description="pPIWI-RE three-gene island" evidence="2">
    <location>
        <begin position="21"/>
        <end position="163"/>
    </location>
</feature>
<proteinExistence type="predicted"/>
<dbReference type="Pfam" id="PF18154">
    <property type="entry name" value="pPIWI_RE_REase"/>
    <property type="match status" value="1"/>
</dbReference>
<name>A0A2W2GIE4_9ACTN</name>
<organism evidence="3 4">
    <name type="scientific">Spongiactinospora gelatinilytica</name>
    <dbReference type="NCBI Taxonomy" id="2666298"/>
    <lineage>
        <taxon>Bacteria</taxon>
        <taxon>Bacillati</taxon>
        <taxon>Actinomycetota</taxon>
        <taxon>Actinomycetes</taxon>
        <taxon>Streptosporangiales</taxon>
        <taxon>Streptosporangiaceae</taxon>
        <taxon>Spongiactinospora</taxon>
    </lineage>
</organism>
<keyword evidence="4" id="KW-1185">Reference proteome</keyword>